<organism evidence="1 2">
    <name type="scientific">Brachionus plicatilis</name>
    <name type="common">Marine rotifer</name>
    <name type="synonym">Brachionus muelleri</name>
    <dbReference type="NCBI Taxonomy" id="10195"/>
    <lineage>
        <taxon>Eukaryota</taxon>
        <taxon>Metazoa</taxon>
        <taxon>Spiralia</taxon>
        <taxon>Gnathifera</taxon>
        <taxon>Rotifera</taxon>
        <taxon>Eurotatoria</taxon>
        <taxon>Monogononta</taxon>
        <taxon>Pseudotrocha</taxon>
        <taxon>Ploima</taxon>
        <taxon>Brachionidae</taxon>
        <taxon>Brachionus</taxon>
    </lineage>
</organism>
<sequence length="77" mass="8392">MEEKVKIKLPVTESNPTVAPTVTQSILSTALSVGKEKLKAEEPKIEEASLKVGQLVSTTSQKITAVGEEIHNFLFRL</sequence>
<protein>
    <submittedName>
        <fullName evidence="1">Uncharacterized protein</fullName>
    </submittedName>
</protein>
<evidence type="ECO:0000313" key="2">
    <source>
        <dbReference type="Proteomes" id="UP000276133"/>
    </source>
</evidence>
<dbReference type="Proteomes" id="UP000276133">
    <property type="component" value="Unassembled WGS sequence"/>
</dbReference>
<comment type="caution">
    <text evidence="1">The sequence shown here is derived from an EMBL/GenBank/DDBJ whole genome shotgun (WGS) entry which is preliminary data.</text>
</comment>
<evidence type="ECO:0000313" key="1">
    <source>
        <dbReference type="EMBL" id="RNA18534.1"/>
    </source>
</evidence>
<accession>A0A3M7R586</accession>
<name>A0A3M7R586_BRAPC</name>
<reference evidence="1 2" key="1">
    <citation type="journal article" date="2018" name="Sci. Rep.">
        <title>Genomic signatures of local adaptation to the degree of environmental predictability in rotifers.</title>
        <authorList>
            <person name="Franch-Gras L."/>
            <person name="Hahn C."/>
            <person name="Garcia-Roger E.M."/>
            <person name="Carmona M.J."/>
            <person name="Serra M."/>
            <person name="Gomez A."/>
        </authorList>
    </citation>
    <scope>NUCLEOTIDE SEQUENCE [LARGE SCALE GENOMIC DNA]</scope>
    <source>
        <strain evidence="1">HYR1</strain>
    </source>
</reference>
<dbReference type="EMBL" id="REGN01004224">
    <property type="protein sequence ID" value="RNA18534.1"/>
    <property type="molecule type" value="Genomic_DNA"/>
</dbReference>
<keyword evidence="2" id="KW-1185">Reference proteome</keyword>
<gene>
    <name evidence="1" type="ORF">BpHYR1_053832</name>
</gene>
<proteinExistence type="predicted"/>
<dbReference type="AlphaFoldDB" id="A0A3M7R586"/>